<evidence type="ECO:0000256" key="4">
    <source>
        <dbReference type="ARBA" id="ARBA00022692"/>
    </source>
</evidence>
<keyword evidence="3" id="KW-0997">Cell inner membrane</keyword>
<dbReference type="EMBL" id="FNFK01000008">
    <property type="protein sequence ID" value="SDJ97330.1"/>
    <property type="molecule type" value="Genomic_DNA"/>
</dbReference>
<keyword evidence="4 8" id="KW-0812">Transmembrane</keyword>
<dbReference type="InterPro" id="IPR050539">
    <property type="entry name" value="ThrE_Dicarb/AminoAcid_Exp"/>
</dbReference>
<evidence type="ECO:0000256" key="8">
    <source>
        <dbReference type="SAM" id="Phobius"/>
    </source>
</evidence>
<keyword evidence="11" id="KW-1185">Reference proteome</keyword>
<dbReference type="GO" id="GO:0015744">
    <property type="term" value="P:succinate transport"/>
    <property type="evidence" value="ECO:0007669"/>
    <property type="project" value="TreeGrafter"/>
</dbReference>
<feature type="transmembrane region" description="Helical" evidence="8">
    <location>
        <begin position="121"/>
        <end position="142"/>
    </location>
</feature>
<dbReference type="PANTHER" id="PTHR34390">
    <property type="entry name" value="UPF0442 PROTEIN YJJB-RELATED"/>
    <property type="match status" value="1"/>
</dbReference>
<evidence type="ECO:0000256" key="3">
    <source>
        <dbReference type="ARBA" id="ARBA00022519"/>
    </source>
</evidence>
<evidence type="ECO:0000256" key="1">
    <source>
        <dbReference type="ARBA" id="ARBA00004651"/>
    </source>
</evidence>
<sequence length="155" mass="17112">MNLNHLTYFIAALVATFGFGVLYNVPTRTLFASSFAGAIGWIVYYILSFQLELDLFVGVGVAAFLVAYFSQWYARHFKMPVIVFAIPGIIPLVPGGSAYNMMRAFIEGSSEMALMYATETFLISGAIALGLSVNSGLFQVFSSQAFEKRDKRYLP</sequence>
<dbReference type="STRING" id="426701.SAMN04488098_100860"/>
<evidence type="ECO:0000256" key="6">
    <source>
        <dbReference type="ARBA" id="ARBA00023136"/>
    </source>
</evidence>
<dbReference type="PANTHER" id="PTHR34390:SF1">
    <property type="entry name" value="SUCCINATE TRANSPORTER SUBUNIT YJJB-RELATED"/>
    <property type="match status" value="1"/>
</dbReference>
<feature type="domain" description="Threonine/Serine exporter ThrE" evidence="9">
    <location>
        <begin position="9"/>
        <end position="133"/>
    </location>
</feature>
<proteinExistence type="inferred from homology"/>
<evidence type="ECO:0000256" key="7">
    <source>
        <dbReference type="ARBA" id="ARBA00034125"/>
    </source>
</evidence>
<name>A0A1G8Y5H5_9LACT</name>
<gene>
    <name evidence="10" type="ORF">SAMN04488098_100860</name>
</gene>
<dbReference type="OrthoDB" id="9810047at2"/>
<evidence type="ECO:0000259" key="9">
    <source>
        <dbReference type="Pfam" id="PF12821"/>
    </source>
</evidence>
<keyword evidence="5 8" id="KW-1133">Transmembrane helix</keyword>
<evidence type="ECO:0000256" key="5">
    <source>
        <dbReference type="ARBA" id="ARBA00022989"/>
    </source>
</evidence>
<dbReference type="AlphaFoldDB" id="A0A1G8Y5H5"/>
<evidence type="ECO:0000313" key="11">
    <source>
        <dbReference type="Proteomes" id="UP000199433"/>
    </source>
</evidence>
<comment type="similarity">
    <text evidence="7">Belongs to the ThrE exporter (TC 2.A.79) family.</text>
</comment>
<dbReference type="Proteomes" id="UP000199433">
    <property type="component" value="Unassembled WGS sequence"/>
</dbReference>
<organism evidence="10 11">
    <name type="scientific">Alkalibacterium thalassium</name>
    <dbReference type="NCBI Taxonomy" id="426701"/>
    <lineage>
        <taxon>Bacteria</taxon>
        <taxon>Bacillati</taxon>
        <taxon>Bacillota</taxon>
        <taxon>Bacilli</taxon>
        <taxon>Lactobacillales</taxon>
        <taxon>Carnobacteriaceae</taxon>
        <taxon>Alkalibacterium</taxon>
    </lineage>
</organism>
<protein>
    <submittedName>
        <fullName evidence="10">Uncharacterized membrane protein YjjB, DUF3815 family</fullName>
    </submittedName>
</protein>
<accession>A0A1G8Y5H5</accession>
<evidence type="ECO:0000256" key="2">
    <source>
        <dbReference type="ARBA" id="ARBA00022475"/>
    </source>
</evidence>
<dbReference type="Pfam" id="PF12821">
    <property type="entry name" value="ThrE_2"/>
    <property type="match status" value="1"/>
</dbReference>
<keyword evidence="6 8" id="KW-0472">Membrane</keyword>
<dbReference type="InterPro" id="IPR024528">
    <property type="entry name" value="ThrE_2"/>
</dbReference>
<feature type="transmembrane region" description="Helical" evidence="8">
    <location>
        <begin position="30"/>
        <end position="47"/>
    </location>
</feature>
<dbReference type="GO" id="GO:0005886">
    <property type="term" value="C:plasma membrane"/>
    <property type="evidence" value="ECO:0007669"/>
    <property type="project" value="UniProtKB-SubCell"/>
</dbReference>
<keyword evidence="2" id="KW-1003">Cell membrane</keyword>
<dbReference type="RefSeq" id="WP_091265548.1">
    <property type="nucleotide sequence ID" value="NZ_FNFK01000008.1"/>
</dbReference>
<evidence type="ECO:0000313" key="10">
    <source>
        <dbReference type="EMBL" id="SDJ97330.1"/>
    </source>
</evidence>
<feature type="transmembrane region" description="Helical" evidence="8">
    <location>
        <begin position="53"/>
        <end position="74"/>
    </location>
</feature>
<feature type="transmembrane region" description="Helical" evidence="8">
    <location>
        <begin position="81"/>
        <end position="101"/>
    </location>
</feature>
<reference evidence="11" key="1">
    <citation type="submission" date="2016-10" db="EMBL/GenBank/DDBJ databases">
        <authorList>
            <person name="Varghese N."/>
            <person name="Submissions S."/>
        </authorList>
    </citation>
    <scope>NUCLEOTIDE SEQUENCE [LARGE SCALE GENOMIC DNA]</scope>
    <source>
        <strain evidence="11">DSM 19181</strain>
    </source>
</reference>
<comment type="subcellular location">
    <subcellularLocation>
        <location evidence="1">Cell membrane</location>
        <topology evidence="1">Multi-pass membrane protein</topology>
    </subcellularLocation>
</comment>
<feature type="transmembrane region" description="Helical" evidence="8">
    <location>
        <begin position="6"/>
        <end position="23"/>
    </location>
</feature>